<keyword evidence="2" id="KW-0732">Signal</keyword>
<proteinExistence type="predicted"/>
<feature type="region of interest" description="Disordered" evidence="1">
    <location>
        <begin position="23"/>
        <end position="84"/>
    </location>
</feature>
<feature type="compositionally biased region" description="Polar residues" evidence="1">
    <location>
        <begin position="64"/>
        <end position="84"/>
    </location>
</feature>
<feature type="chain" id="PRO_5045145367" evidence="2">
    <location>
        <begin position="22"/>
        <end position="84"/>
    </location>
</feature>
<gene>
    <name evidence="3" type="ORF">PQR62_19190</name>
</gene>
<evidence type="ECO:0000256" key="2">
    <source>
        <dbReference type="SAM" id="SignalP"/>
    </source>
</evidence>
<dbReference type="RefSeq" id="WP_408159613.1">
    <property type="nucleotide sequence ID" value="NZ_JAQQFM010000008.1"/>
</dbReference>
<evidence type="ECO:0000313" key="4">
    <source>
        <dbReference type="Proteomes" id="UP001629246"/>
    </source>
</evidence>
<protein>
    <submittedName>
        <fullName evidence="3">Uncharacterized protein</fullName>
    </submittedName>
</protein>
<name>A0ABW9ADC4_9BURK</name>
<evidence type="ECO:0000313" key="3">
    <source>
        <dbReference type="EMBL" id="MFL9926410.1"/>
    </source>
</evidence>
<accession>A0ABW9ADC4</accession>
<dbReference type="Proteomes" id="UP001629246">
    <property type="component" value="Unassembled WGS sequence"/>
</dbReference>
<feature type="compositionally biased region" description="Basic residues" evidence="1">
    <location>
        <begin position="44"/>
        <end position="53"/>
    </location>
</feature>
<comment type="caution">
    <text evidence="3">The sequence shown here is derived from an EMBL/GenBank/DDBJ whole genome shotgun (WGS) entry which is preliminary data.</text>
</comment>
<feature type="signal peptide" evidence="2">
    <location>
        <begin position="1"/>
        <end position="21"/>
    </location>
</feature>
<evidence type="ECO:0000256" key="1">
    <source>
        <dbReference type="SAM" id="MobiDB-lite"/>
    </source>
</evidence>
<keyword evidence="4" id="KW-1185">Reference proteome</keyword>
<organism evidence="3 4">
    <name type="scientific">Herbaspirillum lusitanum</name>
    <dbReference type="NCBI Taxonomy" id="213312"/>
    <lineage>
        <taxon>Bacteria</taxon>
        <taxon>Pseudomonadati</taxon>
        <taxon>Pseudomonadota</taxon>
        <taxon>Betaproteobacteria</taxon>
        <taxon>Burkholderiales</taxon>
        <taxon>Oxalobacteraceae</taxon>
        <taxon>Herbaspirillum</taxon>
    </lineage>
</organism>
<dbReference type="EMBL" id="JAQQFM010000008">
    <property type="protein sequence ID" value="MFL9926410.1"/>
    <property type="molecule type" value="Genomic_DNA"/>
</dbReference>
<feature type="compositionally biased region" description="Polar residues" evidence="1">
    <location>
        <begin position="23"/>
        <end position="41"/>
    </location>
</feature>
<sequence length="84" mass="8769">MSKKLIGTLLVTAVFSTGAFAQSTSMPASSDSGTQTQNADNAKQLKKQQKRQKKQESRNRNQNGSNGPAETSSSHGPASGTGSQ</sequence>
<reference evidence="3 4" key="1">
    <citation type="journal article" date="2024" name="Chem. Sci.">
        <title>Discovery of megapolipeptins by genome mining of a Burkholderiales bacteria collection.</title>
        <authorList>
            <person name="Paulo B.S."/>
            <person name="Recchia M.J.J."/>
            <person name="Lee S."/>
            <person name="Fergusson C.H."/>
            <person name="Romanowski S.B."/>
            <person name="Hernandez A."/>
            <person name="Krull N."/>
            <person name="Liu D.Y."/>
            <person name="Cavanagh H."/>
            <person name="Bos A."/>
            <person name="Gray C.A."/>
            <person name="Murphy B.T."/>
            <person name="Linington R.G."/>
            <person name="Eustaquio A.S."/>
        </authorList>
    </citation>
    <scope>NUCLEOTIDE SEQUENCE [LARGE SCALE GENOMIC DNA]</scope>
    <source>
        <strain evidence="3 4">RL21-008-BIB-A</strain>
    </source>
</reference>